<dbReference type="CTD" id="20240810"/>
<proteinExistence type="predicted"/>
<name>V3Z2Z7_LOTGI</name>
<dbReference type="PANTHER" id="PTHR21937:SF6">
    <property type="entry name" value="CCDC66 DOMAIN-CONTAINING PROTEIN"/>
    <property type="match status" value="1"/>
</dbReference>
<organism evidence="1 2">
    <name type="scientific">Lottia gigantea</name>
    <name type="common">Giant owl limpet</name>
    <dbReference type="NCBI Taxonomy" id="225164"/>
    <lineage>
        <taxon>Eukaryota</taxon>
        <taxon>Metazoa</taxon>
        <taxon>Spiralia</taxon>
        <taxon>Lophotrochozoa</taxon>
        <taxon>Mollusca</taxon>
        <taxon>Gastropoda</taxon>
        <taxon>Patellogastropoda</taxon>
        <taxon>Lottioidea</taxon>
        <taxon>Lottiidae</taxon>
        <taxon>Lottia</taxon>
    </lineage>
</organism>
<sequence>MFSPLARGYGTWAGEIELNPDREVTELQLPTIPEDQSRSIHRHGVTVSPRVFRSNTNLSFSSHKEDGELELPKTYVTKKGALLLFTAPNEDIEGTQESVKVLHKKKVESLLDRSLKLNTLERLYLSALQFGDLSYYRKDKCSITDPENQWFLKFLHDLDRLDIDVSTKPGADINFYLRDLKTRASQRIHAGGDSTTRRQRSQELRSLLHELEDVWRSKSKSSLKPESSSLSQ</sequence>
<dbReference type="OrthoDB" id="10072545at2759"/>
<dbReference type="OMA" id="NFDRENC"/>
<evidence type="ECO:0000313" key="2">
    <source>
        <dbReference type="Proteomes" id="UP000030746"/>
    </source>
</evidence>
<dbReference type="HOGENOM" id="CLU_1197444_0_0_1"/>
<gene>
    <name evidence="1" type="ORF">LOTGIDRAFT_168236</name>
</gene>
<dbReference type="EMBL" id="KB203357">
    <property type="protein sequence ID" value="ESO84978.1"/>
    <property type="molecule type" value="Genomic_DNA"/>
</dbReference>
<dbReference type="AlphaFoldDB" id="V3Z2Z7"/>
<dbReference type="GeneID" id="20240810"/>
<dbReference type="RefSeq" id="XP_009064364.1">
    <property type="nucleotide sequence ID" value="XM_009066116.1"/>
</dbReference>
<dbReference type="KEGG" id="lgi:LOTGIDRAFT_168236"/>
<feature type="non-terminal residue" evidence="1">
    <location>
        <position position="232"/>
    </location>
</feature>
<dbReference type="Proteomes" id="UP000030746">
    <property type="component" value="Unassembled WGS sequence"/>
</dbReference>
<dbReference type="STRING" id="225164.V3Z2Z7"/>
<evidence type="ECO:0000313" key="1">
    <source>
        <dbReference type="EMBL" id="ESO84978.1"/>
    </source>
</evidence>
<reference evidence="1 2" key="1">
    <citation type="journal article" date="2013" name="Nature">
        <title>Insights into bilaterian evolution from three spiralian genomes.</title>
        <authorList>
            <person name="Simakov O."/>
            <person name="Marletaz F."/>
            <person name="Cho S.J."/>
            <person name="Edsinger-Gonzales E."/>
            <person name="Havlak P."/>
            <person name="Hellsten U."/>
            <person name="Kuo D.H."/>
            <person name="Larsson T."/>
            <person name="Lv J."/>
            <person name="Arendt D."/>
            <person name="Savage R."/>
            <person name="Osoegawa K."/>
            <person name="de Jong P."/>
            <person name="Grimwood J."/>
            <person name="Chapman J.A."/>
            <person name="Shapiro H."/>
            <person name="Aerts A."/>
            <person name="Otillar R.P."/>
            <person name="Terry A.Y."/>
            <person name="Boore J.L."/>
            <person name="Grigoriev I.V."/>
            <person name="Lindberg D.R."/>
            <person name="Seaver E.C."/>
            <person name="Weisblat D.A."/>
            <person name="Putnam N.H."/>
            <person name="Rokhsar D.S."/>
        </authorList>
    </citation>
    <scope>NUCLEOTIDE SEQUENCE [LARGE SCALE GENOMIC DNA]</scope>
</reference>
<protein>
    <submittedName>
        <fullName evidence="1">Uncharacterized protein</fullName>
    </submittedName>
</protein>
<dbReference type="InterPro" id="IPR031440">
    <property type="entry name" value="DUF4670"/>
</dbReference>
<keyword evidence="2" id="KW-1185">Reference proteome</keyword>
<dbReference type="PANTHER" id="PTHR21937">
    <property type="entry name" value="CCDC66 DOMAIN-CONTAINING PROTEIN"/>
    <property type="match status" value="1"/>
</dbReference>
<accession>V3Z2Z7</accession>